<proteinExistence type="predicted"/>
<reference evidence="2" key="2">
    <citation type="submission" date="2025-08" db="UniProtKB">
        <authorList>
            <consortium name="Ensembl"/>
        </authorList>
    </citation>
    <scope>IDENTIFICATION</scope>
</reference>
<evidence type="ECO:0000256" key="1">
    <source>
        <dbReference type="SAM" id="Coils"/>
    </source>
</evidence>
<dbReference type="AlphaFoldDB" id="A0A4W5R8U2"/>
<dbReference type="GO" id="GO:0007274">
    <property type="term" value="P:neuromuscular synaptic transmission"/>
    <property type="evidence" value="ECO:0007669"/>
    <property type="project" value="TreeGrafter"/>
</dbReference>
<dbReference type="InterPro" id="IPR040325">
    <property type="entry name" value="RIMBP1/2/3"/>
</dbReference>
<name>A0A4W5R8U2_9TELE</name>
<dbReference type="STRING" id="62062.ENSHHUP00000082428"/>
<organism evidence="2 3">
    <name type="scientific">Hucho hucho</name>
    <name type="common">huchen</name>
    <dbReference type="NCBI Taxonomy" id="62062"/>
    <lineage>
        <taxon>Eukaryota</taxon>
        <taxon>Metazoa</taxon>
        <taxon>Chordata</taxon>
        <taxon>Craniata</taxon>
        <taxon>Vertebrata</taxon>
        <taxon>Euteleostomi</taxon>
        <taxon>Actinopterygii</taxon>
        <taxon>Neopterygii</taxon>
        <taxon>Teleostei</taxon>
        <taxon>Protacanthopterygii</taxon>
        <taxon>Salmoniformes</taxon>
        <taxon>Salmonidae</taxon>
        <taxon>Salmoninae</taxon>
        <taxon>Hucho</taxon>
    </lineage>
</organism>
<protein>
    <submittedName>
        <fullName evidence="2">Uncharacterized protein</fullName>
    </submittedName>
</protein>
<feature type="coiled-coil region" evidence="1">
    <location>
        <begin position="12"/>
        <end position="112"/>
    </location>
</feature>
<keyword evidence="3" id="KW-1185">Reference proteome</keyword>
<keyword evidence="1" id="KW-0175">Coiled coil</keyword>
<evidence type="ECO:0000313" key="2">
    <source>
        <dbReference type="Ensembl" id="ENSHHUP00000082428.1"/>
    </source>
</evidence>
<dbReference type="PANTHER" id="PTHR14234:SF18">
    <property type="entry name" value="RIMS-BINDING PROTEIN 2"/>
    <property type="match status" value="1"/>
</dbReference>
<accession>A0A4W5R8U2</accession>
<dbReference type="GO" id="GO:0045202">
    <property type="term" value="C:synapse"/>
    <property type="evidence" value="ECO:0007669"/>
    <property type="project" value="GOC"/>
</dbReference>
<sequence>MYLFSYKRYGEMQKMETESSRKREECEGLEEAVKKNNQTCQTLENELQDALQEKKHLSLHLFNTSQNTVQYEQVKSEYAQLKETLGAVTQERDSALREKTQLQGKLENLEQVLKVRVWRHTVGNLTLCLLYVYC</sequence>
<dbReference type="PANTHER" id="PTHR14234">
    <property type="entry name" value="RIM BINDING PROTEIN-RELATED"/>
    <property type="match status" value="1"/>
</dbReference>
<dbReference type="Proteomes" id="UP000314982">
    <property type="component" value="Unassembled WGS sequence"/>
</dbReference>
<dbReference type="Ensembl" id="ENSHHUT00000085034.1">
    <property type="protein sequence ID" value="ENSHHUP00000082428.1"/>
    <property type="gene ID" value="ENSHHUG00000047897.1"/>
</dbReference>
<reference evidence="2" key="3">
    <citation type="submission" date="2025-09" db="UniProtKB">
        <authorList>
            <consortium name="Ensembl"/>
        </authorList>
    </citation>
    <scope>IDENTIFICATION</scope>
</reference>
<reference evidence="3" key="1">
    <citation type="submission" date="2018-06" db="EMBL/GenBank/DDBJ databases">
        <title>Genome assembly of Danube salmon.</title>
        <authorList>
            <person name="Macqueen D.J."/>
            <person name="Gundappa M.K."/>
        </authorList>
    </citation>
    <scope>NUCLEOTIDE SEQUENCE [LARGE SCALE GENOMIC DNA]</scope>
</reference>
<evidence type="ECO:0000313" key="3">
    <source>
        <dbReference type="Proteomes" id="UP000314982"/>
    </source>
</evidence>